<feature type="signal peptide" evidence="2">
    <location>
        <begin position="1"/>
        <end position="31"/>
    </location>
</feature>
<dbReference type="PANTHER" id="PTHR10098:SF112">
    <property type="entry name" value="SLR0380 PROTEIN"/>
    <property type="match status" value="1"/>
</dbReference>
<dbReference type="OrthoDB" id="9771112at2"/>
<evidence type="ECO:0000313" key="5">
    <source>
        <dbReference type="Proteomes" id="UP000198379"/>
    </source>
</evidence>
<dbReference type="SMART" id="SM00028">
    <property type="entry name" value="TPR"/>
    <property type="match status" value="4"/>
</dbReference>
<organism evidence="4 5">
    <name type="scientific">Dokdonia pacifica</name>
    <dbReference type="NCBI Taxonomy" id="1627892"/>
    <lineage>
        <taxon>Bacteria</taxon>
        <taxon>Pseudomonadati</taxon>
        <taxon>Bacteroidota</taxon>
        <taxon>Flavobacteriia</taxon>
        <taxon>Flavobacteriales</taxon>
        <taxon>Flavobacteriaceae</taxon>
        <taxon>Dokdonia</taxon>
    </lineage>
</organism>
<dbReference type="EMBL" id="FZNY01000007">
    <property type="protein sequence ID" value="SNS13423.1"/>
    <property type="molecule type" value="Genomic_DNA"/>
</dbReference>
<dbReference type="InterPro" id="IPR024983">
    <property type="entry name" value="CHAT_dom"/>
</dbReference>
<evidence type="ECO:0000259" key="3">
    <source>
        <dbReference type="Pfam" id="PF12770"/>
    </source>
</evidence>
<dbReference type="RefSeq" id="WP_089373049.1">
    <property type="nucleotide sequence ID" value="NZ_BMEP01000004.1"/>
</dbReference>
<feature type="transmembrane region" description="Helical" evidence="1">
    <location>
        <begin position="1061"/>
        <end position="1078"/>
    </location>
</feature>
<dbReference type="PANTHER" id="PTHR10098">
    <property type="entry name" value="RAPSYN-RELATED"/>
    <property type="match status" value="1"/>
</dbReference>
<dbReference type="InterPro" id="IPR019734">
    <property type="entry name" value="TPR_rpt"/>
</dbReference>
<evidence type="ECO:0000256" key="1">
    <source>
        <dbReference type="SAM" id="Phobius"/>
    </source>
</evidence>
<dbReference type="InterPro" id="IPR011990">
    <property type="entry name" value="TPR-like_helical_dom_sf"/>
</dbReference>
<evidence type="ECO:0000256" key="2">
    <source>
        <dbReference type="SAM" id="SignalP"/>
    </source>
</evidence>
<keyword evidence="1" id="KW-0812">Transmembrane</keyword>
<gene>
    <name evidence="4" type="ORF">SAMN06265376_10746</name>
</gene>
<dbReference type="Pfam" id="PF12770">
    <property type="entry name" value="CHAT"/>
    <property type="match status" value="1"/>
</dbReference>
<proteinExistence type="predicted"/>
<dbReference type="SUPFAM" id="SSF48452">
    <property type="entry name" value="TPR-like"/>
    <property type="match status" value="3"/>
</dbReference>
<keyword evidence="5" id="KW-1185">Reference proteome</keyword>
<feature type="chain" id="PRO_5013144999" evidence="2">
    <location>
        <begin position="32"/>
        <end position="1084"/>
    </location>
</feature>
<feature type="domain" description="CHAT" evidence="3">
    <location>
        <begin position="748"/>
        <end position="1048"/>
    </location>
</feature>
<reference evidence="4 5" key="1">
    <citation type="submission" date="2017-06" db="EMBL/GenBank/DDBJ databases">
        <authorList>
            <person name="Kim H.J."/>
            <person name="Triplett B.A."/>
        </authorList>
    </citation>
    <scope>NUCLEOTIDE SEQUENCE [LARGE SCALE GENOMIC DNA]</scope>
    <source>
        <strain evidence="4 5">DSM 25597</strain>
    </source>
</reference>
<keyword evidence="1" id="KW-1133">Transmembrane helix</keyword>
<sequence>MITSKQHIRLPMHYICVWCLILLGHASIAQQDTLTGTALVDHLLLKEEVAKARKVVFTYIAQYENTPDSLSNMPYYIGKLARLEGTLEKSLRQMEDFVTQMETNGATNKSLYLAKINMSQFYDEVGEVGKSLKVTEEALQHILKAENVTKSDIGKVKYNLGVSYISLDNLPKAKLFFKKALLDYESYPQIDNKKLSDGYNAMGAVMWMSSKLDSAAYYYDKASVIIKDASGDAIENLYYATVIQSNVSLLEHSQGHLSKALEVQNEVIHNYEKVIAEIQSPDVKIKAQRFQARAISNLSTFYNEMGNLTRANELIRYSYAKKKVFLEPTDDDVISTLVQIGQSEISLKSFEDAKSHIQDALVLLKGKVERLPYWEATAYHGMAEIYVGQHKKDSALYFFDKAAPLYEESLGANIDASYLSYLENKSQFEAALKRHETAEKTAIKAYDYVLRNTGEESMILSKQMLNLSEVYLKSDQYKKASLWSYKADSLLQKKKTLASTNADSIKIDFNRPLLILLNTKSRYQQLENVSEQPLLAFVEELEMAVTILERRKTITFTPADIDQLLSEYKQINMFLKQLFFDLYTITGHDKYLSSLMSIHESGVYNRIRAKLNYRNIVTFSNIPITVLEREKKLKKSLSSTLSITETDNVMSFFEAEKKWNTFKDSLKEKYPKYYKMRYATIQAPIEEVVKNISASVSVVRYVFIQEQLYAFVIHNGIQDLIPIDFKGLDLAIANVTSNQFDERKILEDLHLLYSKLWKPIEDKGIHNEVVIIPDGLLFNLSFEMLTTSQVDTYEELANASLLRNHTISYNYSLHTLSTTDSKILTNSFIAFTPEFSKDMKESYRVAIKDSLDMDKAYLTLLPQPFSVDIAKNYNQVFKGDHYLNKKATKQLFVESAGEHKIIHIGTHAESNNVTPELSRLIFAKPIDEDISDENDNSLYMYEIYNCNLSSNLAILTACETGKPTYQAGEGMISLAHAFNYAGSESILTSLWKIDEQSSAIIVGYFYDNLAEGMSKDEALRQAKLTYLETSQGRTLHPSYWAGLALIGNTSPLDLTTSSLSGLWWLCGILIIIAVLFLLKSYTKK</sequence>
<keyword evidence="2" id="KW-0732">Signal</keyword>
<dbReference type="Gene3D" id="1.25.40.10">
    <property type="entry name" value="Tetratricopeptide repeat domain"/>
    <property type="match status" value="3"/>
</dbReference>
<dbReference type="Proteomes" id="UP000198379">
    <property type="component" value="Unassembled WGS sequence"/>
</dbReference>
<accession>A0A239C222</accession>
<evidence type="ECO:0000313" key="4">
    <source>
        <dbReference type="EMBL" id="SNS13423.1"/>
    </source>
</evidence>
<dbReference type="AlphaFoldDB" id="A0A239C222"/>
<protein>
    <submittedName>
        <fullName evidence="4">CHAT domain-containing protein</fullName>
    </submittedName>
</protein>
<name>A0A239C222_9FLAO</name>
<keyword evidence="1" id="KW-0472">Membrane</keyword>